<evidence type="ECO:0000256" key="1">
    <source>
        <dbReference type="ARBA" id="ARBA00007120"/>
    </source>
</evidence>
<dbReference type="GO" id="GO:0004860">
    <property type="term" value="F:protein kinase inhibitor activity"/>
    <property type="evidence" value="ECO:0007669"/>
    <property type="project" value="UniProtKB-KW"/>
</dbReference>
<keyword evidence="2" id="KW-0649">Protein kinase inhibitor</keyword>
<dbReference type="CDD" id="cd00865">
    <property type="entry name" value="PEBP_bact_arch"/>
    <property type="match status" value="1"/>
</dbReference>
<dbReference type="SUPFAM" id="SSF49777">
    <property type="entry name" value="PEBP-like"/>
    <property type="match status" value="1"/>
</dbReference>
<keyword evidence="3" id="KW-1185">Reference proteome</keyword>
<reference evidence="2 3" key="1">
    <citation type="submission" date="2022-08" db="EMBL/GenBank/DDBJ databases">
        <authorList>
            <person name="Li F."/>
        </authorList>
    </citation>
    <scope>NUCLEOTIDE SEQUENCE [LARGE SCALE GENOMIC DNA]</scope>
    <source>
        <strain evidence="2 3">10F1B-8-1</strain>
    </source>
</reference>
<name>A0ABT1ZCZ0_9MICO</name>
<dbReference type="Gene3D" id="3.90.280.10">
    <property type="entry name" value="PEBP-like"/>
    <property type="match status" value="1"/>
</dbReference>
<proteinExistence type="inferred from homology"/>
<comment type="similarity">
    <text evidence="1">Belongs to the UPF0098 family.</text>
</comment>
<dbReference type="Pfam" id="PF01161">
    <property type="entry name" value="PBP"/>
    <property type="match status" value="1"/>
</dbReference>
<protein>
    <submittedName>
        <fullName evidence="2">YbhB/YbcL family Raf kinase inhibitor-like protein</fullName>
    </submittedName>
</protein>
<evidence type="ECO:0000313" key="3">
    <source>
        <dbReference type="Proteomes" id="UP001205337"/>
    </source>
</evidence>
<dbReference type="InterPro" id="IPR008914">
    <property type="entry name" value="PEBP"/>
</dbReference>
<dbReference type="InterPro" id="IPR036610">
    <property type="entry name" value="PEBP-like_sf"/>
</dbReference>
<gene>
    <name evidence="2" type="ORF">NUH29_03270</name>
</gene>
<accession>A0ABT1ZCZ0</accession>
<organism evidence="2 3">
    <name type="scientific">Protaetiibacter mangrovi</name>
    <dbReference type="NCBI Taxonomy" id="2970926"/>
    <lineage>
        <taxon>Bacteria</taxon>
        <taxon>Bacillati</taxon>
        <taxon>Actinomycetota</taxon>
        <taxon>Actinomycetes</taxon>
        <taxon>Micrococcales</taxon>
        <taxon>Microbacteriaceae</taxon>
        <taxon>Protaetiibacter</taxon>
    </lineage>
</organism>
<comment type="caution">
    <text evidence="2">The sequence shown here is derived from an EMBL/GenBank/DDBJ whole genome shotgun (WGS) entry which is preliminary data.</text>
</comment>
<dbReference type="EMBL" id="JANTHX010000004">
    <property type="protein sequence ID" value="MCS0498570.1"/>
    <property type="molecule type" value="Genomic_DNA"/>
</dbReference>
<evidence type="ECO:0000313" key="2">
    <source>
        <dbReference type="EMBL" id="MCS0498570.1"/>
    </source>
</evidence>
<dbReference type="InterPro" id="IPR005247">
    <property type="entry name" value="YbhB_YbcL/LppC-like"/>
</dbReference>
<sequence>MHPVETLLTPLGRALRHRHADEALSIARAPELATPNRIVVTSPSFAEGEQIPDRSCGWLIGQHVSPALRWDALPAETVDVLVIMEDVGSPAPNPRIHAVAAVTPAAEGIPEGGLGAGAPGARFLRGRRGPSSYRGPRPIPGHGPHRYRIHVYALDAPAPLEQLAEVAAVPAAVAGHVLAAGTLTGVREA</sequence>
<dbReference type="Proteomes" id="UP001205337">
    <property type="component" value="Unassembled WGS sequence"/>
</dbReference>
<dbReference type="RefSeq" id="WP_258797528.1">
    <property type="nucleotide sequence ID" value="NZ_JANTHX010000004.1"/>
</dbReference>